<dbReference type="InterPro" id="IPR001584">
    <property type="entry name" value="Integrase_cat-core"/>
</dbReference>
<sequence length="51" mass="6054">MHLHEFQDGFQVKRVIKDWNGFYNSERAHTAINKRTPDDAFFNTDRTQKAA</sequence>
<reference evidence="2 3" key="1">
    <citation type="submission" date="2024-04" db="EMBL/GenBank/DDBJ databases">
        <title>Draft genome sequence of Pseudophaeobacter arcticus NBRC 116598.</title>
        <authorList>
            <person name="Miyakawa T."/>
            <person name="Kusuya Y."/>
            <person name="Miura T."/>
        </authorList>
    </citation>
    <scope>NUCLEOTIDE SEQUENCE [LARGE SCALE GENOMIC DNA]</scope>
    <source>
        <strain evidence="2 3">SU-CL00105</strain>
    </source>
</reference>
<dbReference type="Proteomes" id="UP001441944">
    <property type="component" value="Unassembled WGS sequence"/>
</dbReference>
<accession>A0ABQ0AKP9</accession>
<comment type="caution">
    <text evidence="2">The sequence shown here is derived from an EMBL/GenBank/DDBJ whole genome shotgun (WGS) entry which is preliminary data.</text>
</comment>
<evidence type="ECO:0000313" key="2">
    <source>
        <dbReference type="EMBL" id="GAA6196451.1"/>
    </source>
</evidence>
<evidence type="ECO:0000259" key="1">
    <source>
        <dbReference type="Pfam" id="PF13683"/>
    </source>
</evidence>
<name>A0ABQ0AKP9_9RHOB</name>
<dbReference type="Pfam" id="PF13683">
    <property type="entry name" value="rve_3"/>
    <property type="match status" value="1"/>
</dbReference>
<gene>
    <name evidence="2" type="ORF">NBRC116598_18950</name>
</gene>
<feature type="domain" description="Integrase catalytic" evidence="1">
    <location>
        <begin position="4"/>
        <end position="37"/>
    </location>
</feature>
<dbReference type="SUPFAM" id="SSF53098">
    <property type="entry name" value="Ribonuclease H-like"/>
    <property type="match status" value="1"/>
</dbReference>
<dbReference type="EMBL" id="BAABWU010000006">
    <property type="protein sequence ID" value="GAA6196451.1"/>
    <property type="molecule type" value="Genomic_DNA"/>
</dbReference>
<dbReference type="InterPro" id="IPR012337">
    <property type="entry name" value="RNaseH-like_sf"/>
</dbReference>
<protein>
    <recommendedName>
        <fullName evidence="1">Integrase catalytic domain-containing protein</fullName>
    </recommendedName>
</protein>
<keyword evidence="3" id="KW-1185">Reference proteome</keyword>
<evidence type="ECO:0000313" key="3">
    <source>
        <dbReference type="Proteomes" id="UP001441944"/>
    </source>
</evidence>
<organism evidence="2 3">
    <name type="scientific">Pseudophaeobacter arcticus</name>
    <dbReference type="NCBI Taxonomy" id="385492"/>
    <lineage>
        <taxon>Bacteria</taxon>
        <taxon>Pseudomonadati</taxon>
        <taxon>Pseudomonadota</taxon>
        <taxon>Alphaproteobacteria</taxon>
        <taxon>Rhodobacterales</taxon>
        <taxon>Paracoccaceae</taxon>
        <taxon>Pseudophaeobacter</taxon>
    </lineage>
</organism>
<proteinExistence type="predicted"/>